<evidence type="ECO:0000256" key="12">
    <source>
        <dbReference type="SAM" id="Phobius"/>
    </source>
</evidence>
<keyword evidence="3" id="KW-0444">Lipid biosynthesis</keyword>
<accession>A0A829D1U0</accession>
<sequence>MGIILSFFIGHWFLSAFVQSFFLHRYAAHAMFKMNKFWEKFFYIFTCVAQGSSFLNPRAYAIMHRQHHAYSDTGKDPHSPVASKGFLDMMWKTALNYEAILEETTNVEKEFKGNYPEWPAIDVLSNSWTFRLFCGTLYTLFYFYFVPEGQYAWYLLLPIHWLMGPLHGAIVNWCGHMYGYRNHKKNPDNSKNTLFVDFMIAGELYQNNHHAHPNSPNFAFRWFELDFTYQVMKILHFFRIIKIQRAVWTEKGKKYSAVRRYLWNLRPLLRLPLNRG</sequence>
<evidence type="ECO:0000256" key="4">
    <source>
        <dbReference type="ARBA" id="ARBA00022692"/>
    </source>
</evidence>
<keyword evidence="7" id="KW-0560">Oxidoreductase</keyword>
<dbReference type="AlphaFoldDB" id="A0A829D1U0"/>
<evidence type="ECO:0000259" key="13">
    <source>
        <dbReference type="Pfam" id="PF00487"/>
    </source>
</evidence>
<evidence type="ECO:0000313" key="14">
    <source>
        <dbReference type="EMBL" id="EMY06222.1"/>
    </source>
</evidence>
<keyword evidence="5" id="KW-0276">Fatty acid metabolism</keyword>
<evidence type="ECO:0000256" key="11">
    <source>
        <dbReference type="ARBA" id="ARBA00023160"/>
    </source>
</evidence>
<evidence type="ECO:0000256" key="3">
    <source>
        <dbReference type="ARBA" id="ARBA00022516"/>
    </source>
</evidence>
<dbReference type="PANTHER" id="PTHR11351">
    <property type="entry name" value="ACYL-COA DESATURASE"/>
    <property type="match status" value="1"/>
</dbReference>
<dbReference type="Proteomes" id="UP000012329">
    <property type="component" value="Unassembled WGS sequence"/>
</dbReference>
<feature type="transmembrane region" description="Helical" evidence="12">
    <location>
        <begin position="151"/>
        <end position="175"/>
    </location>
</feature>
<dbReference type="PANTHER" id="PTHR11351:SF31">
    <property type="entry name" value="DESATURASE 1, ISOFORM A-RELATED"/>
    <property type="match status" value="1"/>
</dbReference>
<evidence type="ECO:0000256" key="10">
    <source>
        <dbReference type="ARBA" id="ARBA00023136"/>
    </source>
</evidence>
<organism evidence="14 15">
    <name type="scientific">Leptospira interrogans str. 2002000626</name>
    <dbReference type="NCBI Taxonomy" id="996803"/>
    <lineage>
        <taxon>Bacteria</taxon>
        <taxon>Pseudomonadati</taxon>
        <taxon>Spirochaetota</taxon>
        <taxon>Spirochaetia</taxon>
        <taxon>Leptospirales</taxon>
        <taxon>Leptospiraceae</taxon>
        <taxon>Leptospira</taxon>
    </lineage>
</organism>
<dbReference type="GO" id="GO:0016020">
    <property type="term" value="C:membrane"/>
    <property type="evidence" value="ECO:0007669"/>
    <property type="project" value="UniProtKB-SubCell"/>
</dbReference>
<proteinExistence type="inferred from homology"/>
<protein>
    <submittedName>
        <fullName evidence="14">Stearoyl-CoA 9-desaturase</fullName>
    </submittedName>
</protein>
<feature type="domain" description="Fatty acid desaturase" evidence="13">
    <location>
        <begin position="4"/>
        <end position="231"/>
    </location>
</feature>
<evidence type="ECO:0000256" key="7">
    <source>
        <dbReference type="ARBA" id="ARBA00023002"/>
    </source>
</evidence>
<keyword evidence="11" id="KW-0275">Fatty acid biosynthesis</keyword>
<evidence type="ECO:0000256" key="6">
    <source>
        <dbReference type="ARBA" id="ARBA00022989"/>
    </source>
</evidence>
<gene>
    <name evidence="14" type="ORF">LEP1GSC029_1726</name>
</gene>
<feature type="transmembrane region" description="Helical" evidence="12">
    <location>
        <begin position="128"/>
        <end position="145"/>
    </location>
</feature>
<dbReference type="Pfam" id="PF00487">
    <property type="entry name" value="FA_desaturase"/>
    <property type="match status" value="1"/>
</dbReference>
<evidence type="ECO:0000256" key="8">
    <source>
        <dbReference type="ARBA" id="ARBA00023004"/>
    </source>
</evidence>
<evidence type="ECO:0000256" key="1">
    <source>
        <dbReference type="ARBA" id="ARBA00004141"/>
    </source>
</evidence>
<comment type="subcellular location">
    <subcellularLocation>
        <location evidence="1">Membrane</location>
        <topology evidence="1">Multi-pass membrane protein</topology>
    </subcellularLocation>
</comment>
<dbReference type="GO" id="GO:0016717">
    <property type="term" value="F:oxidoreductase activity, acting on paired donors, with oxidation of a pair of donors resulting in the reduction of molecular oxygen to two molecules of water"/>
    <property type="evidence" value="ECO:0007669"/>
    <property type="project" value="InterPro"/>
</dbReference>
<reference evidence="14 15" key="1">
    <citation type="submission" date="2013-02" db="EMBL/GenBank/DDBJ databases">
        <authorList>
            <person name="Harkins D.M."/>
            <person name="Durkin A.S."/>
            <person name="Brinkac L.M."/>
            <person name="Haft D.H."/>
            <person name="Selengut J.D."/>
            <person name="Sanka R."/>
            <person name="DePew J."/>
            <person name="Purushe J."/>
            <person name="Whelen A.C."/>
            <person name="Vinetz J.M."/>
            <person name="Sutton G.G."/>
            <person name="Nierman W.C."/>
            <person name="Fouts D.E."/>
        </authorList>
    </citation>
    <scope>NUCLEOTIDE SEQUENCE [LARGE SCALE GENOMIC DNA]</scope>
    <source>
        <strain evidence="14 15">2002000626</strain>
    </source>
</reference>
<keyword evidence="6 12" id="KW-1133">Transmembrane helix</keyword>
<evidence type="ECO:0000256" key="5">
    <source>
        <dbReference type="ARBA" id="ARBA00022832"/>
    </source>
</evidence>
<keyword evidence="10 12" id="KW-0472">Membrane</keyword>
<dbReference type="EMBL" id="AFJL02000047">
    <property type="protein sequence ID" value="EMY06222.1"/>
    <property type="molecule type" value="Genomic_DNA"/>
</dbReference>
<comment type="similarity">
    <text evidence="2">Belongs to the fatty acid desaturase type 2 family.</text>
</comment>
<dbReference type="GO" id="GO:0006633">
    <property type="term" value="P:fatty acid biosynthetic process"/>
    <property type="evidence" value="ECO:0007669"/>
    <property type="project" value="UniProtKB-KW"/>
</dbReference>
<name>A0A829D1U0_LEPIR</name>
<keyword evidence="4 12" id="KW-0812">Transmembrane</keyword>
<dbReference type="CDD" id="cd03505">
    <property type="entry name" value="Delta9-FADS-like"/>
    <property type="match status" value="1"/>
</dbReference>
<dbReference type="InterPro" id="IPR015876">
    <property type="entry name" value="Acyl-CoA_DS"/>
</dbReference>
<dbReference type="InterPro" id="IPR005804">
    <property type="entry name" value="FA_desaturase_dom"/>
</dbReference>
<evidence type="ECO:0000313" key="15">
    <source>
        <dbReference type="Proteomes" id="UP000012329"/>
    </source>
</evidence>
<keyword evidence="9" id="KW-0443">Lipid metabolism</keyword>
<evidence type="ECO:0000256" key="2">
    <source>
        <dbReference type="ARBA" id="ARBA00008749"/>
    </source>
</evidence>
<keyword evidence="8" id="KW-0408">Iron</keyword>
<evidence type="ECO:0000256" key="9">
    <source>
        <dbReference type="ARBA" id="ARBA00023098"/>
    </source>
</evidence>
<comment type="caution">
    <text evidence="14">The sequence shown here is derived from an EMBL/GenBank/DDBJ whole genome shotgun (WGS) entry which is preliminary data.</text>
</comment>